<feature type="non-terminal residue" evidence="2">
    <location>
        <position position="1"/>
    </location>
</feature>
<feature type="chain" id="PRO_5045531712" evidence="1">
    <location>
        <begin position="38"/>
        <end position="74"/>
    </location>
</feature>
<keyword evidence="3" id="KW-1185">Reference proteome</keyword>
<dbReference type="EMBL" id="JAHRIO010031269">
    <property type="protein sequence ID" value="MEQ2168612.1"/>
    <property type="molecule type" value="Genomic_DNA"/>
</dbReference>
<feature type="signal peptide" evidence="1">
    <location>
        <begin position="1"/>
        <end position="37"/>
    </location>
</feature>
<accession>A0ABV0NEE2</accession>
<comment type="caution">
    <text evidence="2">The sequence shown here is derived from an EMBL/GenBank/DDBJ whole genome shotgun (WGS) entry which is preliminary data.</text>
</comment>
<protein>
    <submittedName>
        <fullName evidence="2">Uncharacterized protein</fullName>
    </submittedName>
</protein>
<gene>
    <name evidence="2" type="ORF">GOODEAATRI_016523</name>
</gene>
<reference evidence="2 3" key="1">
    <citation type="submission" date="2021-06" db="EMBL/GenBank/DDBJ databases">
        <authorList>
            <person name="Palmer J.M."/>
        </authorList>
    </citation>
    <scope>NUCLEOTIDE SEQUENCE [LARGE SCALE GENOMIC DNA]</scope>
    <source>
        <strain evidence="2 3">GA_2019</strain>
        <tissue evidence="2">Muscle</tissue>
    </source>
</reference>
<evidence type="ECO:0000313" key="3">
    <source>
        <dbReference type="Proteomes" id="UP001476798"/>
    </source>
</evidence>
<name>A0ABV0NEE2_9TELE</name>
<organism evidence="2 3">
    <name type="scientific">Goodea atripinnis</name>
    <dbReference type="NCBI Taxonomy" id="208336"/>
    <lineage>
        <taxon>Eukaryota</taxon>
        <taxon>Metazoa</taxon>
        <taxon>Chordata</taxon>
        <taxon>Craniata</taxon>
        <taxon>Vertebrata</taxon>
        <taxon>Euteleostomi</taxon>
        <taxon>Actinopterygii</taxon>
        <taxon>Neopterygii</taxon>
        <taxon>Teleostei</taxon>
        <taxon>Neoteleostei</taxon>
        <taxon>Acanthomorphata</taxon>
        <taxon>Ovalentaria</taxon>
        <taxon>Atherinomorphae</taxon>
        <taxon>Cyprinodontiformes</taxon>
        <taxon>Goodeidae</taxon>
        <taxon>Goodea</taxon>
    </lineage>
</organism>
<sequence length="74" mass="8468">KGGRLWPQIGSREAFRLFTSYFLFSCLQLLPAPPLAAVRDMRAPRVTDSITGNITRRWRLCMCVRARDRDGDPS</sequence>
<proteinExistence type="predicted"/>
<evidence type="ECO:0000256" key="1">
    <source>
        <dbReference type="SAM" id="SignalP"/>
    </source>
</evidence>
<dbReference type="Proteomes" id="UP001476798">
    <property type="component" value="Unassembled WGS sequence"/>
</dbReference>
<keyword evidence="1" id="KW-0732">Signal</keyword>
<evidence type="ECO:0000313" key="2">
    <source>
        <dbReference type="EMBL" id="MEQ2168612.1"/>
    </source>
</evidence>